<accession>A0A316G769</accession>
<feature type="domain" description="Peptidase M10 serralysin C-terminal" evidence="5">
    <location>
        <begin position="2"/>
        <end position="63"/>
    </location>
</feature>
<dbReference type="Gene3D" id="2.150.10.10">
    <property type="entry name" value="Serralysin-like metalloprotease, C-terminal"/>
    <property type="match status" value="1"/>
</dbReference>
<dbReference type="GO" id="GO:0005509">
    <property type="term" value="F:calcium ion binding"/>
    <property type="evidence" value="ECO:0007669"/>
    <property type="project" value="InterPro"/>
</dbReference>
<proteinExistence type="predicted"/>
<comment type="subcellular location">
    <subcellularLocation>
        <location evidence="2">Secreted</location>
    </subcellularLocation>
</comment>
<name>A0A316G769_9RHOB</name>
<dbReference type="GO" id="GO:0005615">
    <property type="term" value="C:extracellular space"/>
    <property type="evidence" value="ECO:0007669"/>
    <property type="project" value="InterPro"/>
</dbReference>
<dbReference type="AlphaFoldDB" id="A0A316G769"/>
<evidence type="ECO:0000256" key="4">
    <source>
        <dbReference type="ARBA" id="ARBA00022737"/>
    </source>
</evidence>
<evidence type="ECO:0000256" key="2">
    <source>
        <dbReference type="ARBA" id="ARBA00004613"/>
    </source>
</evidence>
<dbReference type="Pfam" id="PF00353">
    <property type="entry name" value="HemolysinCabind"/>
    <property type="match status" value="2"/>
</dbReference>
<evidence type="ECO:0000313" key="6">
    <source>
        <dbReference type="EMBL" id="PWK56658.1"/>
    </source>
</evidence>
<organism evidence="6 7">
    <name type="scientific">Silicimonas algicola</name>
    <dbReference type="NCBI Taxonomy" id="1826607"/>
    <lineage>
        <taxon>Bacteria</taxon>
        <taxon>Pseudomonadati</taxon>
        <taxon>Pseudomonadota</taxon>
        <taxon>Alphaproteobacteria</taxon>
        <taxon>Rhodobacterales</taxon>
        <taxon>Paracoccaceae</taxon>
    </lineage>
</organism>
<evidence type="ECO:0000259" key="5">
    <source>
        <dbReference type="Pfam" id="PF08548"/>
    </source>
</evidence>
<dbReference type="Pfam" id="PF08548">
    <property type="entry name" value="Peptidase_M10_C"/>
    <property type="match status" value="1"/>
</dbReference>
<dbReference type="SUPFAM" id="SSF51120">
    <property type="entry name" value="beta-Roll"/>
    <property type="match status" value="1"/>
</dbReference>
<dbReference type="InterPro" id="IPR013858">
    <property type="entry name" value="Peptidase_M10B_C"/>
</dbReference>
<dbReference type="InterPro" id="IPR011049">
    <property type="entry name" value="Serralysin-like_metalloprot_C"/>
</dbReference>
<keyword evidence="7" id="KW-1185">Reference proteome</keyword>
<evidence type="ECO:0000313" key="7">
    <source>
        <dbReference type="Proteomes" id="UP000245390"/>
    </source>
</evidence>
<comment type="caution">
    <text evidence="6">The sequence shown here is derived from an EMBL/GenBank/DDBJ whole genome shotgun (WGS) entry which is preliminary data.</text>
</comment>
<keyword evidence="4" id="KW-0677">Repeat</keyword>
<keyword evidence="3" id="KW-0964">Secreted</keyword>
<dbReference type="Proteomes" id="UP000245390">
    <property type="component" value="Unassembled WGS sequence"/>
</dbReference>
<dbReference type="EMBL" id="QGGV01000004">
    <property type="protein sequence ID" value="PWK56658.1"/>
    <property type="molecule type" value="Genomic_DNA"/>
</dbReference>
<dbReference type="PRINTS" id="PR00313">
    <property type="entry name" value="CABNDNGRPT"/>
</dbReference>
<sequence length="150" mass="14744">MDLRPEAHSDLSGLDGNIGIARGTVIENGLTGSGNDIIRGNDAGNGLSAGFGTDTVDGGSGNDAIRGGLGNDDLFGSDGFDLVEGGGGDDALSGGTGDDFLIGGDIGLAMLALLFPSWTPPGDAQAILDGGDMGDFASLWDSILDGDGIA</sequence>
<gene>
    <name evidence="6" type="ORF">C8D95_104331</name>
</gene>
<evidence type="ECO:0000256" key="3">
    <source>
        <dbReference type="ARBA" id="ARBA00022525"/>
    </source>
</evidence>
<evidence type="ECO:0000256" key="1">
    <source>
        <dbReference type="ARBA" id="ARBA00001913"/>
    </source>
</evidence>
<protein>
    <submittedName>
        <fullName evidence="6">Peptidase M10/serralysin-like protein</fullName>
    </submittedName>
</protein>
<dbReference type="InterPro" id="IPR001343">
    <property type="entry name" value="Hemolysn_Ca-bd"/>
</dbReference>
<comment type="cofactor">
    <cofactor evidence="1">
        <name>Ca(2+)</name>
        <dbReference type="ChEBI" id="CHEBI:29108"/>
    </cofactor>
</comment>
<reference evidence="6 7" key="1">
    <citation type="submission" date="2018-05" db="EMBL/GenBank/DDBJ databases">
        <title>Genomic Encyclopedia of Type Strains, Phase IV (KMG-IV): sequencing the most valuable type-strain genomes for metagenomic binning, comparative biology and taxonomic classification.</title>
        <authorList>
            <person name="Goeker M."/>
        </authorList>
    </citation>
    <scope>NUCLEOTIDE SEQUENCE [LARGE SCALE GENOMIC DNA]</scope>
    <source>
        <strain evidence="6 7">DSM 103371</strain>
    </source>
</reference>